<feature type="domain" description="HTH lysR-type" evidence="5">
    <location>
        <begin position="1"/>
        <end position="58"/>
    </location>
</feature>
<evidence type="ECO:0000313" key="6">
    <source>
        <dbReference type="EMBL" id="MFD1065335.1"/>
    </source>
</evidence>
<evidence type="ECO:0000256" key="3">
    <source>
        <dbReference type="ARBA" id="ARBA00023125"/>
    </source>
</evidence>
<evidence type="ECO:0000256" key="1">
    <source>
        <dbReference type="ARBA" id="ARBA00009437"/>
    </source>
</evidence>
<dbReference type="SUPFAM" id="SSF46785">
    <property type="entry name" value="Winged helix' DNA-binding domain"/>
    <property type="match status" value="1"/>
</dbReference>
<sequence length="297" mass="33468">MELRQLRYFVAVAEKEHVSEAALELHVAQSAISRQISNLESELGVQLFERTGRNVHLTPIGKIFLTYITSALKGVDYAKKQVDEYLDPERGSIKIGFPTSLASNLLPTVLSAFKNRYPNIRFQLRQGSYNFLIEAVRNREIDLAFLGPVPDNQPDIISKVLFMENFYALIPRNHTKSKEEKITVTDLENENFVLFPEGYVLHQLVIDACLQSGFTPKIQSQGEDLDAIKGLVAAEMGITLLPESAFNDLSTAYSAKVAIDGPPLKRTVGIIIPKNRNLAPSEQVFYDFIQNYFEAWE</sequence>
<proteinExistence type="inferred from homology"/>
<name>A0ABW3NFY2_9BACI</name>
<dbReference type="InterPro" id="IPR036388">
    <property type="entry name" value="WH-like_DNA-bd_sf"/>
</dbReference>
<keyword evidence="3" id="KW-0238">DNA-binding</keyword>
<dbReference type="InterPro" id="IPR036390">
    <property type="entry name" value="WH_DNA-bd_sf"/>
</dbReference>
<keyword evidence="7" id="KW-1185">Reference proteome</keyword>
<dbReference type="EMBL" id="JBHTKK010000003">
    <property type="protein sequence ID" value="MFD1065335.1"/>
    <property type="molecule type" value="Genomic_DNA"/>
</dbReference>
<keyword evidence="4" id="KW-0804">Transcription</keyword>
<dbReference type="InterPro" id="IPR005119">
    <property type="entry name" value="LysR_subst-bd"/>
</dbReference>
<dbReference type="Gene3D" id="1.10.10.10">
    <property type="entry name" value="Winged helix-like DNA-binding domain superfamily/Winged helix DNA-binding domain"/>
    <property type="match status" value="1"/>
</dbReference>
<gene>
    <name evidence="6" type="ORF">ACFQ19_04775</name>
</gene>
<evidence type="ECO:0000259" key="5">
    <source>
        <dbReference type="PROSITE" id="PS50931"/>
    </source>
</evidence>
<dbReference type="InterPro" id="IPR000847">
    <property type="entry name" value="LysR_HTH_N"/>
</dbReference>
<dbReference type="CDD" id="cd08434">
    <property type="entry name" value="PBP2_GltC_like"/>
    <property type="match status" value="1"/>
</dbReference>
<dbReference type="PROSITE" id="PS50931">
    <property type="entry name" value="HTH_LYSR"/>
    <property type="match status" value="1"/>
</dbReference>
<dbReference type="PANTHER" id="PTHR30346">
    <property type="entry name" value="TRANSCRIPTIONAL DUAL REGULATOR HCAR-RELATED"/>
    <property type="match status" value="1"/>
</dbReference>
<dbReference type="PRINTS" id="PR00039">
    <property type="entry name" value="HTHLYSR"/>
</dbReference>
<comment type="similarity">
    <text evidence="1">Belongs to the LysR transcriptional regulatory family.</text>
</comment>
<dbReference type="Proteomes" id="UP001597041">
    <property type="component" value="Unassembled WGS sequence"/>
</dbReference>
<comment type="caution">
    <text evidence="6">The sequence shown here is derived from an EMBL/GenBank/DDBJ whole genome shotgun (WGS) entry which is preliminary data.</text>
</comment>
<dbReference type="Gene3D" id="3.40.190.290">
    <property type="match status" value="1"/>
</dbReference>
<organism evidence="6 7">
    <name type="scientific">Oceanobacillus locisalsi</name>
    <dbReference type="NCBI Taxonomy" id="546107"/>
    <lineage>
        <taxon>Bacteria</taxon>
        <taxon>Bacillati</taxon>
        <taxon>Bacillota</taxon>
        <taxon>Bacilli</taxon>
        <taxon>Bacillales</taxon>
        <taxon>Bacillaceae</taxon>
        <taxon>Oceanobacillus</taxon>
    </lineage>
</organism>
<reference evidence="7" key="1">
    <citation type="journal article" date="2019" name="Int. J. Syst. Evol. Microbiol.">
        <title>The Global Catalogue of Microorganisms (GCM) 10K type strain sequencing project: providing services to taxonomists for standard genome sequencing and annotation.</title>
        <authorList>
            <consortium name="The Broad Institute Genomics Platform"/>
            <consortium name="The Broad Institute Genome Sequencing Center for Infectious Disease"/>
            <person name="Wu L."/>
            <person name="Ma J."/>
        </authorList>
    </citation>
    <scope>NUCLEOTIDE SEQUENCE [LARGE SCALE GENOMIC DNA]</scope>
    <source>
        <strain evidence="7">CCUG 56608</strain>
    </source>
</reference>
<dbReference type="SUPFAM" id="SSF53850">
    <property type="entry name" value="Periplasmic binding protein-like II"/>
    <property type="match status" value="1"/>
</dbReference>
<dbReference type="PANTHER" id="PTHR30346:SF28">
    <property type="entry name" value="HTH-TYPE TRANSCRIPTIONAL REGULATOR CYNR"/>
    <property type="match status" value="1"/>
</dbReference>
<protein>
    <submittedName>
        <fullName evidence="6">LysR family transcriptional regulator</fullName>
    </submittedName>
</protein>
<evidence type="ECO:0000256" key="4">
    <source>
        <dbReference type="ARBA" id="ARBA00023163"/>
    </source>
</evidence>
<evidence type="ECO:0000256" key="2">
    <source>
        <dbReference type="ARBA" id="ARBA00023015"/>
    </source>
</evidence>
<accession>A0ABW3NFY2</accession>
<dbReference type="RefSeq" id="WP_379590942.1">
    <property type="nucleotide sequence ID" value="NZ_JBHTKK010000003.1"/>
</dbReference>
<dbReference type="Pfam" id="PF03466">
    <property type="entry name" value="LysR_substrate"/>
    <property type="match status" value="1"/>
</dbReference>
<evidence type="ECO:0000313" key="7">
    <source>
        <dbReference type="Proteomes" id="UP001597041"/>
    </source>
</evidence>
<keyword evidence="2" id="KW-0805">Transcription regulation</keyword>
<dbReference type="Pfam" id="PF00126">
    <property type="entry name" value="HTH_1"/>
    <property type="match status" value="1"/>
</dbReference>